<dbReference type="OrthoDB" id="10608610at2759"/>
<dbReference type="EMBL" id="SRPW01003380">
    <property type="protein sequence ID" value="KAG5987194.1"/>
    <property type="molecule type" value="Genomic_DNA"/>
</dbReference>
<feature type="signal peptide" evidence="1">
    <location>
        <begin position="1"/>
        <end position="18"/>
    </location>
</feature>
<comment type="caution">
    <text evidence="2">The sequence shown here is derived from an EMBL/GenBank/DDBJ whole genome shotgun (WGS) entry which is preliminary data.</text>
</comment>
<accession>A0A9P7N4S9</accession>
<dbReference type="Proteomes" id="UP000748025">
    <property type="component" value="Unassembled WGS sequence"/>
</dbReference>
<reference evidence="2" key="1">
    <citation type="journal article" date="2020" name="bioRxiv">
        <title>Whole genome comparisons of ergot fungi reveals the divergence and evolution of species within the genus Claviceps are the result of varying mechanisms driving genome evolution and host range expansion.</title>
        <authorList>
            <person name="Wyka S.A."/>
            <person name="Mondo S.J."/>
            <person name="Liu M."/>
            <person name="Dettman J."/>
            <person name="Nalam V."/>
            <person name="Broders K.D."/>
        </authorList>
    </citation>
    <scope>NUCLEOTIDE SEQUENCE</scope>
    <source>
        <strain evidence="2">CCC 602</strain>
    </source>
</reference>
<protein>
    <submittedName>
        <fullName evidence="2">Uncharacterized protein</fullName>
    </submittedName>
</protein>
<proteinExistence type="predicted"/>
<evidence type="ECO:0000313" key="2">
    <source>
        <dbReference type="EMBL" id="KAG5987194.1"/>
    </source>
</evidence>
<dbReference type="AlphaFoldDB" id="A0A9P7N4S9"/>
<evidence type="ECO:0000313" key="3">
    <source>
        <dbReference type="Proteomes" id="UP000748025"/>
    </source>
</evidence>
<keyword evidence="3" id="KW-1185">Reference proteome</keyword>
<gene>
    <name evidence="2" type="ORF">E4U43_005189</name>
</gene>
<name>A0A9P7N4S9_9HYPO</name>
<evidence type="ECO:0000256" key="1">
    <source>
        <dbReference type="SAM" id="SignalP"/>
    </source>
</evidence>
<organism evidence="2 3">
    <name type="scientific">Claviceps pusilla</name>
    <dbReference type="NCBI Taxonomy" id="123648"/>
    <lineage>
        <taxon>Eukaryota</taxon>
        <taxon>Fungi</taxon>
        <taxon>Dikarya</taxon>
        <taxon>Ascomycota</taxon>
        <taxon>Pezizomycotina</taxon>
        <taxon>Sordariomycetes</taxon>
        <taxon>Hypocreomycetidae</taxon>
        <taxon>Hypocreales</taxon>
        <taxon>Clavicipitaceae</taxon>
        <taxon>Claviceps</taxon>
    </lineage>
</organism>
<feature type="chain" id="PRO_5040369986" evidence="1">
    <location>
        <begin position="19"/>
        <end position="133"/>
    </location>
</feature>
<keyword evidence="1" id="KW-0732">Signal</keyword>
<sequence length="133" mass="14689">MKFTTFSGLALYAIQALASPVDMSAGLEKRNPEYCCVGFDIAFSHTHAYVPTGQGIIYLIGKHEACFVQVDRPNPDDCSGWTFTVTGGCRAWPYFMVLNEPTCNKPDTDNYIITVSDNNVGAEFQDKKKLGHP</sequence>